<evidence type="ECO:0000313" key="5">
    <source>
        <dbReference type="Proteomes" id="UP001175271"/>
    </source>
</evidence>
<dbReference type="PRINTS" id="PR00724">
    <property type="entry name" value="CRBOXYPTASEC"/>
</dbReference>
<dbReference type="GO" id="GO:0004185">
    <property type="term" value="F:serine-type carboxypeptidase activity"/>
    <property type="evidence" value="ECO:0007669"/>
    <property type="project" value="UniProtKB-UniRule"/>
</dbReference>
<keyword evidence="5" id="KW-1185">Reference proteome</keyword>
<dbReference type="InterPro" id="IPR029058">
    <property type="entry name" value="AB_hydrolase_fold"/>
</dbReference>
<dbReference type="GO" id="GO:0006508">
    <property type="term" value="P:proteolysis"/>
    <property type="evidence" value="ECO:0007669"/>
    <property type="project" value="UniProtKB-KW"/>
</dbReference>
<keyword evidence="2" id="KW-0645">Protease</keyword>
<dbReference type="InterPro" id="IPR033124">
    <property type="entry name" value="Ser_caboxypep_his_AS"/>
</dbReference>
<feature type="region of interest" description="Disordered" evidence="3">
    <location>
        <begin position="2148"/>
        <end position="2276"/>
    </location>
</feature>
<dbReference type="EMBL" id="JAUCMV010000004">
    <property type="protein sequence ID" value="KAK0407394.1"/>
    <property type="molecule type" value="Genomic_DNA"/>
</dbReference>
<dbReference type="Gene3D" id="3.40.50.1820">
    <property type="entry name" value="alpha/beta hydrolase"/>
    <property type="match status" value="4"/>
</dbReference>
<gene>
    <name evidence="4" type="ORF">QR680_019175</name>
</gene>
<dbReference type="PROSITE" id="PS00560">
    <property type="entry name" value="CARBOXYPEPT_SER_HIS"/>
    <property type="match status" value="4"/>
</dbReference>
<evidence type="ECO:0000313" key="4">
    <source>
        <dbReference type="EMBL" id="KAK0407394.1"/>
    </source>
</evidence>
<feature type="signal peptide" evidence="2">
    <location>
        <begin position="1"/>
        <end position="22"/>
    </location>
</feature>
<dbReference type="InterPro" id="IPR001563">
    <property type="entry name" value="Peptidase_S10"/>
</dbReference>
<dbReference type="PROSITE" id="PS00131">
    <property type="entry name" value="CARBOXYPEPT_SER_SER"/>
    <property type="match status" value="4"/>
</dbReference>
<feature type="chain" id="PRO_5041488088" description="Carboxypeptidase" evidence="2">
    <location>
        <begin position="23"/>
        <end position="2336"/>
    </location>
</feature>
<dbReference type="SUPFAM" id="SSF53474">
    <property type="entry name" value="alpha/beta-Hydrolases"/>
    <property type="match status" value="4"/>
</dbReference>
<comment type="caution">
    <text evidence="4">The sequence shown here is derived from an EMBL/GenBank/DDBJ whole genome shotgun (WGS) entry which is preliminary data.</text>
</comment>
<dbReference type="PANTHER" id="PTHR11802:SF480">
    <property type="entry name" value="CARBOXYPEPTIDASE"/>
    <property type="match status" value="1"/>
</dbReference>
<evidence type="ECO:0000256" key="3">
    <source>
        <dbReference type="SAM" id="MobiDB-lite"/>
    </source>
</evidence>
<dbReference type="InterPro" id="IPR018202">
    <property type="entry name" value="Ser_caboxypep_ser_AS"/>
</dbReference>
<organism evidence="4 5">
    <name type="scientific">Steinernema hermaphroditum</name>
    <dbReference type="NCBI Taxonomy" id="289476"/>
    <lineage>
        <taxon>Eukaryota</taxon>
        <taxon>Metazoa</taxon>
        <taxon>Ecdysozoa</taxon>
        <taxon>Nematoda</taxon>
        <taxon>Chromadorea</taxon>
        <taxon>Rhabditida</taxon>
        <taxon>Tylenchina</taxon>
        <taxon>Panagrolaimomorpha</taxon>
        <taxon>Strongyloidoidea</taxon>
        <taxon>Steinernematidae</taxon>
        <taxon>Steinernema</taxon>
    </lineage>
</organism>
<reference evidence="4" key="1">
    <citation type="submission" date="2023-06" db="EMBL/GenBank/DDBJ databases">
        <title>Genomic analysis of the entomopathogenic nematode Steinernema hermaphroditum.</title>
        <authorList>
            <person name="Schwarz E.M."/>
            <person name="Heppert J.K."/>
            <person name="Baniya A."/>
            <person name="Schwartz H.T."/>
            <person name="Tan C.-H."/>
            <person name="Antoshechkin I."/>
            <person name="Sternberg P.W."/>
            <person name="Goodrich-Blair H."/>
            <person name="Dillman A.R."/>
        </authorList>
    </citation>
    <scope>NUCLEOTIDE SEQUENCE</scope>
    <source>
        <strain evidence="4">PS9179</strain>
        <tissue evidence="4">Whole animal</tissue>
    </source>
</reference>
<dbReference type="Pfam" id="PF00450">
    <property type="entry name" value="Peptidase_S10"/>
    <property type="match status" value="4"/>
</dbReference>
<protein>
    <recommendedName>
        <fullName evidence="2">Carboxypeptidase</fullName>
        <ecNumber evidence="2">3.4.16.-</ecNumber>
    </recommendedName>
</protein>
<dbReference type="PANTHER" id="PTHR11802">
    <property type="entry name" value="SERINE PROTEASE FAMILY S10 SERINE CARBOXYPEPTIDASE"/>
    <property type="match status" value="1"/>
</dbReference>
<evidence type="ECO:0000256" key="1">
    <source>
        <dbReference type="ARBA" id="ARBA00009431"/>
    </source>
</evidence>
<sequence>MDSRVAVAPLLALVALLSLAAANTPQGDADLVKNLPGLTFHPNFKQYSGYFNLTSQNRFHYWFIESQNDPINDPVVLWLNGGPGCSSLGGFFTELGPFRPNPDGKTVFENIYSWNKGANVLFLESPHNVGFSYRPPSAGRDDVYNDDKTVADNSEAVKMFFDRFPQYQGNDFYVTGESYGGVYVPTLTNKLIQMIQAKKLNAKLVGMAVGNGELNSYDQVNSAIDLNYYRGIIGKIQFESIKECCNVTTYTSPLSKCNVSAQIYFDSAGNAHPYTFSDPQLQQCAENVVTFGFSDVWSTENDVYNTYQDCYGHPSASRKKAIKMRLLKSSPITNGIPTFVDQGSQQNTFSTDAQWGFYCYQDDALAKYLNQPEVRAALHIPHDAPVWSGCNDTINDRYDQQHHDMMPIFDSISKSGYNLRVLIYNGDVDEACNFMGDQWFIERFAQDNQFMTTQNHTDWDYAGVFAGYQKKFVSGNVQLDQLTVKGAGHFVPMDRPAPALQMITNFIAQADYSKPVPYDLTPQPTLSQFQSAQPTITRKQADKINSLPGLTFPINFNQYSGYLQASAGNYLHYWLVESQANPSTDPLVLWLNGGPGCSSLGGFLTELGPFHPNPDGKTLFENVYSWNKGANVLFLEGPRNVGFSFQNFTENPDPNYDDAKTASDNFLAIMDFLSVFPEFQGRKFFVTGESYGGVYVPTLTSLLIDKIQAGQAPGLNLQGMAVGNGELSAVQQINSAISLLYYHGMYGKNEWDQLIHCCPEVKSYQELAFCDFSRYIYLDSAGNAHPRDANSPCGKIVASMGQERVWGSSAVQDVYNMYQDCYQQTATVFGSRRMNKHVAQFTANKVEVVKQNTNFNPISTDNQGGFPCFASSAAQKWVNTRDVRAALHIPDYVQDWTDCNDTINAIYTQQHNDTGAVFDHIYSSGYPLRVLIYNGDIDTACNFLGDQWFVEAFAKRHNLQTTKKYGEWDFESVIAGYWKRFSGGKVQVDLLTVKGAGHLVPTDRPGPAFQMINAFLNDVTYNTTSSLTVGRTPLKQQFQVQAQIAQSVKINSLRSRTANFIARKAGRVSEENIVTEIPSMPKMEARSYPDSKQDDLITNLPGVTFKTGFQMYSGFLNATNGTHLHYWLVESERDPANDPIVLWLNGGPGCSSLVGLLTELGPFRPSADGSELLENPYSWNKFANVFFLEAPRAVGYSYNENDPDNKLTFTDDMTADDNAAAVVNFFAKFPEYQNRPFYITGESYGGVYIPTLADRILAYVNAGNQNKINFQGVAIGNGILSEYDQLNSAVDLMYFRGVYDRENFEAVAQCCVGNDLWSATPCNFSYYDTQDKNDPFFQNCQNLVQYLGEELVDGTTNDAYNTYQDCYNGKVGTLGNNQRSAFAQRHKEIHSRRQKRDAYNYGGQVLQNKNPFVNQEALLNYQSTDAIYGFPCWGDGGAVTYMNRDDVRKALHVDRDELKNVRWHECSNTLHYNGQHKYDDMSAVFQSIFSRNQKFRMLIYNGDVDMQCQFLGDEWFIERLMKNVNAEASARTAWNYTEPGFNPRIGGYLRQFSLVGGSILLDQLTIKGSGHMVPMDRPGPALQMLNNFINKQGYSTPLPKVQPKPLLPVYTPPPVANVNRKAADQIFDLPGLTYDINFKQYSGYLKANLNGHYLHYWYVESQRNPSKDPLLLWLNGGPGCSSLMGLLTEQGPFRPNPDGKTLFENVYSWNKGYNMIFLEGPRGVGFSYQDPNVSNDTTYNDNLSAIDYYNALLDFFTVYPELLERDFYVTGESYGGVYVPTLVQHILQEQNPSFANFKGFVVGNGLMSSIQNVRSLPDYMYFHGMVGSEEWNQLAGCCKNPDGLSKADCHYDDFVTIPRFGTFIPKHNASDPNVEKCGKIIENIASKLVWDSAGNDVYNLYQDCYTPNSWPAGFSFEKLRKETHETLKRFPGAAGLRRAFYNQQSQINYLSTDNTGGFQCYSGQALWAYLHQAHVRDTLHIPDYVQPFQGCQDYINENYQYTHIDMSDVYKYIFANAPKDFKILIYTGDVDTACGMLESQWFFEELYTFYSQQNAAQVLAEHRPWHYAINDNYKPQIAGYVKSFMFNSNVHLELITVKGAGHMVPADRPGPALQMIGNFIEFDPKQKRPVNFSQYGLFDITRKPLVPPYNTTATEAPFPTQPTQTSSSPSSSSSTSTSTSSSSSSTTTTSPNVNAVTTTSPGAGSSTSTSSISGGGSSSHTTNGNGISGSTTTAPTGTTTTSPSTGTGSSTGSTVSGKAESEATTLSTTTTTKGSARVSSLPAVLLAFAASFNSLLNQVNYGYTDALGGFPRYAVPAAHKYHCPARTPSTAMPFSS</sequence>
<accession>A0AA39HMD5</accession>
<name>A0AA39HMD5_9BILA</name>
<keyword evidence="2" id="KW-0378">Hydrolase</keyword>
<feature type="compositionally biased region" description="Low complexity" evidence="3">
    <location>
        <begin position="2161"/>
        <end position="2272"/>
    </location>
</feature>
<comment type="similarity">
    <text evidence="1 2">Belongs to the peptidase S10 family.</text>
</comment>
<dbReference type="FunFam" id="3.40.50.1820:FF:000222">
    <property type="entry name" value="Carboxypeptidase"/>
    <property type="match status" value="4"/>
</dbReference>
<dbReference type="Proteomes" id="UP001175271">
    <property type="component" value="Unassembled WGS sequence"/>
</dbReference>
<evidence type="ECO:0000256" key="2">
    <source>
        <dbReference type="RuleBase" id="RU361156"/>
    </source>
</evidence>
<proteinExistence type="inferred from homology"/>
<dbReference type="EC" id="3.4.16.-" evidence="2"/>
<keyword evidence="2" id="KW-0121">Carboxypeptidase</keyword>
<keyword evidence="2" id="KW-0732">Signal</keyword>